<protein>
    <submittedName>
        <fullName evidence="1">Chromosome 15 SCAF14556, whole genome shotgun sequence</fullName>
    </submittedName>
</protein>
<gene>
    <name evidence="1" type="ORF">GSTENG00016168001</name>
</gene>
<reference evidence="1" key="1">
    <citation type="journal article" date="2004" name="Nature">
        <title>Genome duplication in the teleost fish Tetraodon nigroviridis reveals the early vertebrate proto-karyotype.</title>
        <authorList>
            <person name="Jaillon O."/>
            <person name="Aury J.-M."/>
            <person name="Brunet F."/>
            <person name="Petit J.-L."/>
            <person name="Stange-Thomann N."/>
            <person name="Mauceli E."/>
            <person name="Bouneau L."/>
            <person name="Fischer C."/>
            <person name="Ozouf-Costaz C."/>
            <person name="Bernot A."/>
            <person name="Nicaud S."/>
            <person name="Jaffe D."/>
            <person name="Fisher S."/>
            <person name="Lutfalla G."/>
            <person name="Dossat C."/>
            <person name="Segurens B."/>
            <person name="Dasilva C."/>
            <person name="Salanoubat M."/>
            <person name="Levy M."/>
            <person name="Boudet N."/>
            <person name="Castellano S."/>
            <person name="Anthouard V."/>
            <person name="Jubin C."/>
            <person name="Castelli V."/>
            <person name="Katinka M."/>
            <person name="Vacherie B."/>
            <person name="Biemont C."/>
            <person name="Skalli Z."/>
            <person name="Cattolico L."/>
            <person name="Poulain J."/>
            <person name="De Berardinis V."/>
            <person name="Cruaud C."/>
            <person name="Duprat S."/>
            <person name="Brottier P."/>
            <person name="Coutanceau J.-P."/>
            <person name="Gouzy J."/>
            <person name="Parra G."/>
            <person name="Lardier G."/>
            <person name="Chapple C."/>
            <person name="McKernan K.J."/>
            <person name="McEwan P."/>
            <person name="Bosak S."/>
            <person name="Kellis M."/>
            <person name="Volff J.-N."/>
            <person name="Guigo R."/>
            <person name="Zody M.C."/>
            <person name="Mesirov J."/>
            <person name="Lindblad-Toh K."/>
            <person name="Birren B."/>
            <person name="Nusbaum C."/>
            <person name="Kahn D."/>
            <person name="Robinson-Rechavi M."/>
            <person name="Laudet V."/>
            <person name="Schachter V."/>
            <person name="Quetier F."/>
            <person name="Saurin W."/>
            <person name="Scarpelli C."/>
            <person name="Wincker P."/>
            <person name="Lander E.S."/>
            <person name="Weissenbach J."/>
            <person name="Roest Crollius H."/>
        </authorList>
    </citation>
    <scope>NUCLEOTIDE SEQUENCE [LARGE SCALE GENOMIC DNA]</scope>
</reference>
<name>Q4SLM7_TETNG</name>
<dbReference type="EMBL" id="CAAE01014556">
    <property type="protein sequence ID" value="CAF98455.1"/>
    <property type="molecule type" value="Genomic_DNA"/>
</dbReference>
<evidence type="ECO:0000313" key="1">
    <source>
        <dbReference type="EMBL" id="CAF98455.1"/>
    </source>
</evidence>
<proteinExistence type="predicted"/>
<accession>Q4SLM7</accession>
<dbReference type="KEGG" id="tng:GSTEN00016168G001"/>
<sequence length="129" mass="13822">MSVDVVLSRGRAAYVSAAGWRPAPQSQDAALTSVSCKKAISLQDSPLKPGNTLSLSVRFCHRGRSTASSPDGGEQGGEAEIRKRMMTDSALHIRPAVRFIRHPPAEATQTGCCSLYLCFSEVIRCSLVT</sequence>
<dbReference type="AlphaFoldDB" id="Q4SLM7"/>
<reference evidence="1" key="2">
    <citation type="submission" date="2004-02" db="EMBL/GenBank/DDBJ databases">
        <authorList>
            <consortium name="Genoscope"/>
            <consortium name="Whitehead Institute Centre for Genome Research"/>
        </authorList>
    </citation>
    <scope>NUCLEOTIDE SEQUENCE</scope>
</reference>
<organism evidence="1">
    <name type="scientific">Tetraodon nigroviridis</name>
    <name type="common">Spotted green pufferfish</name>
    <name type="synonym">Chelonodon nigroviridis</name>
    <dbReference type="NCBI Taxonomy" id="99883"/>
    <lineage>
        <taxon>Eukaryota</taxon>
        <taxon>Metazoa</taxon>
        <taxon>Chordata</taxon>
        <taxon>Craniata</taxon>
        <taxon>Vertebrata</taxon>
        <taxon>Euteleostomi</taxon>
        <taxon>Actinopterygii</taxon>
        <taxon>Neopterygii</taxon>
        <taxon>Teleostei</taxon>
        <taxon>Neoteleostei</taxon>
        <taxon>Acanthomorphata</taxon>
        <taxon>Eupercaria</taxon>
        <taxon>Tetraodontiformes</taxon>
        <taxon>Tetradontoidea</taxon>
        <taxon>Tetraodontidae</taxon>
        <taxon>Tetraodon</taxon>
    </lineage>
</organism>